<organism evidence="2 3">
    <name type="scientific">Neoarthrinium moseri</name>
    <dbReference type="NCBI Taxonomy" id="1658444"/>
    <lineage>
        <taxon>Eukaryota</taxon>
        <taxon>Fungi</taxon>
        <taxon>Dikarya</taxon>
        <taxon>Ascomycota</taxon>
        <taxon>Pezizomycotina</taxon>
        <taxon>Sordariomycetes</taxon>
        <taxon>Xylariomycetidae</taxon>
        <taxon>Amphisphaeriales</taxon>
        <taxon>Apiosporaceae</taxon>
        <taxon>Neoarthrinium</taxon>
    </lineage>
</organism>
<feature type="compositionally biased region" description="Pro residues" evidence="1">
    <location>
        <begin position="900"/>
        <end position="914"/>
    </location>
</feature>
<feature type="region of interest" description="Disordered" evidence="1">
    <location>
        <begin position="845"/>
        <end position="1004"/>
    </location>
</feature>
<feature type="compositionally biased region" description="Low complexity" evidence="1">
    <location>
        <begin position="7"/>
        <end position="21"/>
    </location>
</feature>
<comment type="caution">
    <text evidence="2">The sequence shown here is derived from an EMBL/GenBank/DDBJ whole genome shotgun (WGS) entry which is preliminary data.</text>
</comment>
<evidence type="ECO:0000313" key="3">
    <source>
        <dbReference type="Proteomes" id="UP000829685"/>
    </source>
</evidence>
<proteinExistence type="predicted"/>
<accession>A0A9P9WJY6</accession>
<feature type="compositionally biased region" description="Basic and acidic residues" evidence="1">
    <location>
        <begin position="249"/>
        <end position="263"/>
    </location>
</feature>
<feature type="compositionally biased region" description="Polar residues" evidence="1">
    <location>
        <begin position="709"/>
        <end position="720"/>
    </location>
</feature>
<feature type="compositionally biased region" description="Acidic residues" evidence="1">
    <location>
        <begin position="542"/>
        <end position="553"/>
    </location>
</feature>
<feature type="region of interest" description="Disordered" evidence="1">
    <location>
        <begin position="526"/>
        <end position="557"/>
    </location>
</feature>
<feature type="compositionally biased region" description="Basic and acidic residues" evidence="1">
    <location>
        <begin position="991"/>
        <end position="1004"/>
    </location>
</feature>
<dbReference type="EMBL" id="JAFIMR010000019">
    <property type="protein sequence ID" value="KAI1867048.1"/>
    <property type="molecule type" value="Genomic_DNA"/>
</dbReference>
<feature type="compositionally biased region" description="Basic residues" evidence="1">
    <location>
        <begin position="48"/>
        <end position="58"/>
    </location>
</feature>
<name>A0A9P9WJY6_9PEZI</name>
<feature type="compositionally biased region" description="Basic and acidic residues" evidence="1">
    <location>
        <begin position="526"/>
        <end position="538"/>
    </location>
</feature>
<sequence length="1004" mass="109717">MDEHVQAAGSPAPSPAKPTRGGFRGRGGWRGGPGRKAVGRKPAMTKRGGNRGRGRGRYKTYDHPRVQAAYERSKELRDFYFDVANAMKPALEKLADHTLNQMIDSPDAHTKVPEYFTVQTELDDRLDDSIQRLESEETAKYDHINKTYRDDNDFSQKRFMDGFEYVTDEFLDGILNRITLLEELRREEYPTDLPASYTFVQEPDEVAKDQGPYVMIRNGVEVPYPHLLADIKTSAVRSTLGRKKPGPKRKAEDVPDGQPESKRLISGPTSSASRLGVPRDDTGGEASTPRPRHIGGLLSAETEPDGEPESNAPSPTPLEEGMSPQSSQQSDTATKKEKDLPDLPAGASEPDQWGTRTVSKRGPKANNRLIIPCLYDFDEDDIGFRDSTNDSTRKASKNTRGRFLNKPNSRFWHLDQTILNYNCLDYRDGDLDPKLVKKHNLHPRFGFFLPDSINEQEAPKEDIDTTRPVVLVTPNGSTLHASRTVRARLMDNAVREDRGRNRIGAMVQVLRQDLDLDMEDITTEEMRRKQREEQERQVSSEPEPEPEDEEDTLLDDRYQEPVFAIDPRTELMRQRGTAQLLDAAQSVEDEERAQEAAMNPRASRPYDAVRDIFGASEPPPPMPVRHVDTYGLSVLADVSENPQAYCGPAEGVIMNGPPMMNAYMMNGPHHGPPSSSTGFLQTALNPTQPFAPIAPAPPQSLDGRPPTPVQRNPFTGQVSGKGSPALPPLRPGRRDKISGLLLDTQAPQPSAPAALAAPSAQTQPIAPMGQEYEPPRAMMQPSAGAFYPSGVHHPFHNSFSPQEPAPLMSMAQPGPPGPVPPIVPSQAPPQHLSSFSAMSPPVPGHAQLAPMPHQMGPSPPTLSQGPFDQVPPGPPGGPLIANSPPTTHQRGPSLGGAGPLPSPIPGLGPGPGPGGPNGQNAGKYRRIAAAPIPYNRQWPSNGGTELRLSSYDPKGAIKDYSANEPPPRTGPTTIRGWSVNNGQRNRNRAGSRKEGSVEDTESPK</sequence>
<gene>
    <name evidence="2" type="ORF">JX265_007624</name>
</gene>
<feature type="region of interest" description="Disordered" evidence="1">
    <location>
        <begin position="1"/>
        <end position="66"/>
    </location>
</feature>
<feature type="compositionally biased region" description="Polar residues" evidence="1">
    <location>
        <begin position="323"/>
        <end position="332"/>
    </location>
</feature>
<dbReference type="AlphaFoldDB" id="A0A9P9WJY6"/>
<reference evidence="2" key="1">
    <citation type="submission" date="2021-03" db="EMBL/GenBank/DDBJ databases">
        <title>Revisited historic fungal species revealed as producer of novel bioactive compounds through whole genome sequencing and comparative genomics.</title>
        <authorList>
            <person name="Vignolle G.A."/>
            <person name="Hochenegger N."/>
            <person name="Mach R.L."/>
            <person name="Mach-Aigner A.R."/>
            <person name="Javad Rahimi M."/>
            <person name="Salim K.A."/>
            <person name="Chan C.M."/>
            <person name="Lim L.B.L."/>
            <person name="Cai F."/>
            <person name="Druzhinina I.S."/>
            <person name="U'Ren J.M."/>
            <person name="Derntl C."/>
        </authorList>
    </citation>
    <scope>NUCLEOTIDE SEQUENCE</scope>
    <source>
        <strain evidence="2">TUCIM 5799</strain>
    </source>
</reference>
<evidence type="ECO:0000256" key="1">
    <source>
        <dbReference type="SAM" id="MobiDB-lite"/>
    </source>
</evidence>
<feature type="compositionally biased region" description="Gly residues" evidence="1">
    <location>
        <begin position="22"/>
        <end position="34"/>
    </location>
</feature>
<protein>
    <submittedName>
        <fullName evidence="2">Uncharacterized protein</fullName>
    </submittedName>
</protein>
<dbReference type="Proteomes" id="UP000829685">
    <property type="component" value="Unassembled WGS sequence"/>
</dbReference>
<keyword evidence="3" id="KW-1185">Reference proteome</keyword>
<evidence type="ECO:0000313" key="2">
    <source>
        <dbReference type="EMBL" id="KAI1867048.1"/>
    </source>
</evidence>
<feature type="region of interest" description="Disordered" evidence="1">
    <location>
        <begin position="695"/>
        <end position="735"/>
    </location>
</feature>
<feature type="region of interest" description="Disordered" evidence="1">
    <location>
        <begin position="237"/>
        <end position="361"/>
    </location>
</feature>